<dbReference type="PROSITE" id="PS51007">
    <property type="entry name" value="CYTC"/>
    <property type="match status" value="1"/>
</dbReference>
<evidence type="ECO:0000256" key="3">
    <source>
        <dbReference type="ARBA" id="ARBA00023004"/>
    </source>
</evidence>
<dbReference type="PANTHER" id="PTHR19328">
    <property type="entry name" value="HEDGEHOG-INTERACTING PROTEIN"/>
    <property type="match status" value="1"/>
</dbReference>
<organism evidence="6 7">
    <name type="scientific">Haloferula luteola</name>
    <dbReference type="NCBI Taxonomy" id="595692"/>
    <lineage>
        <taxon>Bacteria</taxon>
        <taxon>Pseudomonadati</taxon>
        <taxon>Verrucomicrobiota</taxon>
        <taxon>Verrucomicrobiia</taxon>
        <taxon>Verrucomicrobiales</taxon>
        <taxon>Verrucomicrobiaceae</taxon>
        <taxon>Haloferula</taxon>
    </lineage>
</organism>
<evidence type="ECO:0000259" key="5">
    <source>
        <dbReference type="PROSITE" id="PS51007"/>
    </source>
</evidence>
<name>A0A840V8V8_9BACT</name>
<gene>
    <name evidence="6" type="ORF">HNR46_000443</name>
</gene>
<dbReference type="RefSeq" id="WP_221284965.1">
    <property type="nucleotide sequence ID" value="NZ_JACHFD010000002.1"/>
</dbReference>
<comment type="caution">
    <text evidence="6">The sequence shown here is derived from an EMBL/GenBank/DDBJ whole genome shotgun (WGS) entry which is preliminary data.</text>
</comment>
<dbReference type="InterPro" id="IPR012938">
    <property type="entry name" value="Glc/Sorbosone_DH"/>
</dbReference>
<dbReference type="InterPro" id="IPR009056">
    <property type="entry name" value="Cyt_c-like_dom"/>
</dbReference>
<evidence type="ECO:0000313" key="6">
    <source>
        <dbReference type="EMBL" id="MBB5350219.1"/>
    </source>
</evidence>
<accession>A0A840V8V8</accession>
<evidence type="ECO:0000256" key="2">
    <source>
        <dbReference type="ARBA" id="ARBA00022723"/>
    </source>
</evidence>
<evidence type="ECO:0000256" key="1">
    <source>
        <dbReference type="ARBA" id="ARBA00022617"/>
    </source>
</evidence>
<dbReference type="SUPFAM" id="SSF50952">
    <property type="entry name" value="Soluble quinoprotein glucose dehydrogenase"/>
    <property type="match status" value="1"/>
</dbReference>
<dbReference type="InterPro" id="IPR036909">
    <property type="entry name" value="Cyt_c-like_dom_sf"/>
</dbReference>
<sequence>MKRLLPFALLPVTAFAQDTPDYSKMKADELFNTLCSSCHGKDLNSGLGGSLVDGQWKHGDTDADLRKSISEGNAQLGMTPFKTVLSDDQIRQLVIYVREKEKEALAKGIEYPKPEPGKVTHTDHADYQIEMVVENGLDIPWAIAFLPDGRKLVTERPGRLRLMGSDDTLDPQPIEGTPKVIHHGQGGLMEVAVHPDYAKNGWIYLGFADGERDGDKVRTITKYVRGRIKDHQWVDEEEIWKADDRFYGGDGVHFGTRLVFKDGYIFFPVGERGGWKQAQDITNAKGKIYRLNEDGSEPEDNPFVGQPGAVKGLWSYGHRNPQGLALDPRDGSIWETEHGPRGGDELNRIEGGKNYGWPIITYGMNYDGTPITGETEKEGMEQPVIYWQPSIAACGLDFYTGDAFPGWKNDLFAGALAQQEIRRLRIVDHKVTEQEVILKNIGRVRDVASGPEGALYVVLNDPHRIVRLVPAP</sequence>
<dbReference type="Gene3D" id="2.120.10.30">
    <property type="entry name" value="TolB, C-terminal domain"/>
    <property type="match status" value="1"/>
</dbReference>
<dbReference type="Pfam" id="PF07995">
    <property type="entry name" value="GSDH"/>
    <property type="match status" value="1"/>
</dbReference>
<keyword evidence="3 4" id="KW-0408">Iron</keyword>
<dbReference type="GO" id="GO:0009055">
    <property type="term" value="F:electron transfer activity"/>
    <property type="evidence" value="ECO:0007669"/>
    <property type="project" value="InterPro"/>
</dbReference>
<evidence type="ECO:0000256" key="4">
    <source>
        <dbReference type="PROSITE-ProRule" id="PRU00433"/>
    </source>
</evidence>
<dbReference type="InterPro" id="IPR011041">
    <property type="entry name" value="Quinoprot_gluc/sorb_DH_b-prop"/>
</dbReference>
<dbReference type="SUPFAM" id="SSF46626">
    <property type="entry name" value="Cytochrome c"/>
    <property type="match status" value="1"/>
</dbReference>
<keyword evidence="7" id="KW-1185">Reference proteome</keyword>
<dbReference type="InterPro" id="IPR011042">
    <property type="entry name" value="6-blade_b-propeller_TolB-like"/>
</dbReference>
<dbReference type="Pfam" id="PF13442">
    <property type="entry name" value="Cytochrome_CBB3"/>
    <property type="match status" value="1"/>
</dbReference>
<reference evidence="6 7" key="1">
    <citation type="submission" date="2020-08" db="EMBL/GenBank/DDBJ databases">
        <title>Genomic Encyclopedia of Type Strains, Phase IV (KMG-IV): sequencing the most valuable type-strain genomes for metagenomic binning, comparative biology and taxonomic classification.</title>
        <authorList>
            <person name="Goeker M."/>
        </authorList>
    </citation>
    <scope>NUCLEOTIDE SEQUENCE [LARGE SCALE GENOMIC DNA]</scope>
    <source>
        <strain evidence="6 7">YC6886</strain>
    </source>
</reference>
<keyword evidence="1 4" id="KW-0349">Heme</keyword>
<dbReference type="EMBL" id="JACHFD010000002">
    <property type="protein sequence ID" value="MBB5350219.1"/>
    <property type="molecule type" value="Genomic_DNA"/>
</dbReference>
<dbReference type="Gene3D" id="1.10.760.10">
    <property type="entry name" value="Cytochrome c-like domain"/>
    <property type="match status" value="1"/>
</dbReference>
<evidence type="ECO:0000313" key="7">
    <source>
        <dbReference type="Proteomes" id="UP000557717"/>
    </source>
</evidence>
<dbReference type="Proteomes" id="UP000557717">
    <property type="component" value="Unassembled WGS sequence"/>
</dbReference>
<dbReference type="PANTHER" id="PTHR19328:SF75">
    <property type="entry name" value="ALDOSE SUGAR DEHYDROGENASE YLII"/>
    <property type="match status" value="1"/>
</dbReference>
<dbReference type="GO" id="GO:0020037">
    <property type="term" value="F:heme binding"/>
    <property type="evidence" value="ECO:0007669"/>
    <property type="project" value="InterPro"/>
</dbReference>
<keyword evidence="2 4" id="KW-0479">Metal-binding</keyword>
<dbReference type="GO" id="GO:0046872">
    <property type="term" value="F:metal ion binding"/>
    <property type="evidence" value="ECO:0007669"/>
    <property type="project" value="UniProtKB-KW"/>
</dbReference>
<proteinExistence type="predicted"/>
<feature type="domain" description="Cytochrome c" evidence="5">
    <location>
        <begin position="22"/>
        <end position="101"/>
    </location>
</feature>
<protein>
    <submittedName>
        <fullName evidence="6">Glucose/arabinose dehydrogenase</fullName>
    </submittedName>
</protein>
<dbReference type="AlphaFoldDB" id="A0A840V8V8"/>